<protein>
    <recommendedName>
        <fullName evidence="7">RING-type domain-containing protein</fullName>
    </recommendedName>
</protein>
<evidence type="ECO:0000313" key="8">
    <source>
        <dbReference type="EMBL" id="KAK5170964.1"/>
    </source>
</evidence>
<reference evidence="8 9" key="1">
    <citation type="submission" date="2023-08" db="EMBL/GenBank/DDBJ databases">
        <title>Black Yeasts Isolated from many extreme environments.</title>
        <authorList>
            <person name="Coleine C."/>
            <person name="Stajich J.E."/>
            <person name="Selbmann L."/>
        </authorList>
    </citation>
    <scope>NUCLEOTIDE SEQUENCE [LARGE SCALE GENOMIC DNA]</scope>
    <source>
        <strain evidence="8 9">CCFEE 5935</strain>
    </source>
</reference>
<comment type="caution">
    <text evidence="8">The sequence shown here is derived from an EMBL/GenBank/DDBJ whole genome shotgun (WGS) entry which is preliminary data.</text>
</comment>
<dbReference type="SMART" id="SM00184">
    <property type="entry name" value="RING"/>
    <property type="match status" value="1"/>
</dbReference>
<dbReference type="InterPro" id="IPR013083">
    <property type="entry name" value="Znf_RING/FYVE/PHD"/>
</dbReference>
<feature type="compositionally biased region" description="Basic and acidic residues" evidence="5">
    <location>
        <begin position="461"/>
        <end position="471"/>
    </location>
</feature>
<organism evidence="8 9">
    <name type="scientific">Saxophila tyrrhenica</name>
    <dbReference type="NCBI Taxonomy" id="1690608"/>
    <lineage>
        <taxon>Eukaryota</taxon>
        <taxon>Fungi</taxon>
        <taxon>Dikarya</taxon>
        <taxon>Ascomycota</taxon>
        <taxon>Pezizomycotina</taxon>
        <taxon>Dothideomycetes</taxon>
        <taxon>Dothideomycetidae</taxon>
        <taxon>Mycosphaerellales</taxon>
        <taxon>Extremaceae</taxon>
        <taxon>Saxophila</taxon>
    </lineage>
</organism>
<sequence length="602" mass="65714">MSATSLRVVTVDFPNPEWVLGSNDQFHQVNTSISYWALGSHTPVTLSSHNAQPGNDITGLLYVPDLPSDDACSDAASPYVPNNVTRRSDLPDAGYDLIAIAPWLSPDCVQEYLRSARRDSARALISFLPNNSTAAPPNADDPSWALGDGEGWKNQNQYPVYAISGAEGNELMRWSAQYSGNVTDAPWGHDLTESGIDSRDYVRLFADISTGGGTALPSLWVFLLVVLGILLGIVGCTSFSMHILQRRRRVALRRRIASGEVDLEALGIKRLTVPQEVLDRMPLYTYGTGAPVPQPSTAREASNPDNPTTSTDPLPSVAEDKLSTSTASRPSSPDPNIRPTPALIRNHSYRPTPLQQPTCAICLDDFVPASEETPTGTIVRELPCHHIFHPECVDAFLRDSSSLCPMCKKSALPKGYCPRVVTNAMVRRERMMQGLRPEAGDEEDGNAESPWRRSRVRSWAVRRDGAGDGRRGVGRFFSAPVSGTSTTTADAERRGTAADGGQEMHQLPPPTARTRLGTSLARERRSVTQPARTPSHSNSQGQSRDPPIQPPATASRREWARERAVAMLGRERAPLDPDADEAERTSGWRKVVRGVFPGFGRR</sequence>
<dbReference type="GO" id="GO:0008270">
    <property type="term" value="F:zinc ion binding"/>
    <property type="evidence" value="ECO:0007669"/>
    <property type="project" value="UniProtKB-KW"/>
</dbReference>
<dbReference type="GeneID" id="89925454"/>
<name>A0AAV9PEC7_9PEZI</name>
<dbReference type="InterPro" id="IPR001841">
    <property type="entry name" value="Znf_RING"/>
</dbReference>
<dbReference type="InterPro" id="IPR051834">
    <property type="entry name" value="RING_finger_E3_ligase"/>
</dbReference>
<dbReference type="PROSITE" id="PS50089">
    <property type="entry name" value="ZF_RING_2"/>
    <property type="match status" value="1"/>
</dbReference>
<dbReference type="CDD" id="cd16454">
    <property type="entry name" value="RING-H2_PA-TM-RING"/>
    <property type="match status" value="1"/>
</dbReference>
<keyword evidence="6" id="KW-0472">Membrane</keyword>
<keyword evidence="2 4" id="KW-0863">Zinc-finger</keyword>
<feature type="compositionally biased region" description="Polar residues" evidence="5">
    <location>
        <begin position="295"/>
        <end position="313"/>
    </location>
</feature>
<dbReference type="Gene3D" id="3.30.40.10">
    <property type="entry name" value="Zinc/RING finger domain, C3HC4 (zinc finger)"/>
    <property type="match status" value="1"/>
</dbReference>
<evidence type="ECO:0000256" key="2">
    <source>
        <dbReference type="ARBA" id="ARBA00022771"/>
    </source>
</evidence>
<keyword evidence="9" id="KW-1185">Reference proteome</keyword>
<feature type="domain" description="RING-type" evidence="7">
    <location>
        <begin position="359"/>
        <end position="408"/>
    </location>
</feature>
<keyword evidence="6" id="KW-0812">Transmembrane</keyword>
<gene>
    <name evidence="8" type="ORF">LTR77_004108</name>
</gene>
<dbReference type="Pfam" id="PF13639">
    <property type="entry name" value="zf-RING_2"/>
    <property type="match status" value="1"/>
</dbReference>
<evidence type="ECO:0000256" key="5">
    <source>
        <dbReference type="SAM" id="MobiDB-lite"/>
    </source>
</evidence>
<evidence type="ECO:0000256" key="4">
    <source>
        <dbReference type="PROSITE-ProRule" id="PRU00175"/>
    </source>
</evidence>
<evidence type="ECO:0000256" key="6">
    <source>
        <dbReference type="SAM" id="Phobius"/>
    </source>
</evidence>
<dbReference type="RefSeq" id="XP_064659992.1">
    <property type="nucleotide sequence ID" value="XM_064801362.1"/>
</dbReference>
<evidence type="ECO:0000313" key="9">
    <source>
        <dbReference type="Proteomes" id="UP001337655"/>
    </source>
</evidence>
<dbReference type="SUPFAM" id="SSF57850">
    <property type="entry name" value="RING/U-box"/>
    <property type="match status" value="1"/>
</dbReference>
<keyword evidence="6" id="KW-1133">Transmembrane helix</keyword>
<dbReference type="GO" id="GO:0006511">
    <property type="term" value="P:ubiquitin-dependent protein catabolic process"/>
    <property type="evidence" value="ECO:0007669"/>
    <property type="project" value="TreeGrafter"/>
</dbReference>
<feature type="transmembrane region" description="Helical" evidence="6">
    <location>
        <begin position="219"/>
        <end position="244"/>
    </location>
</feature>
<dbReference type="PANTHER" id="PTHR45931:SF3">
    <property type="entry name" value="RING ZINC FINGER-CONTAINING PROTEIN"/>
    <property type="match status" value="1"/>
</dbReference>
<dbReference type="GO" id="GO:0061630">
    <property type="term" value="F:ubiquitin protein ligase activity"/>
    <property type="evidence" value="ECO:0007669"/>
    <property type="project" value="TreeGrafter"/>
</dbReference>
<evidence type="ECO:0000259" key="7">
    <source>
        <dbReference type="PROSITE" id="PS50089"/>
    </source>
</evidence>
<dbReference type="Proteomes" id="UP001337655">
    <property type="component" value="Unassembled WGS sequence"/>
</dbReference>
<dbReference type="AlphaFoldDB" id="A0AAV9PEC7"/>
<proteinExistence type="predicted"/>
<accession>A0AAV9PEC7</accession>
<dbReference type="PANTHER" id="PTHR45931">
    <property type="entry name" value="SI:CH211-59O9.10"/>
    <property type="match status" value="1"/>
</dbReference>
<dbReference type="EMBL" id="JAVRRT010000006">
    <property type="protein sequence ID" value="KAK5170964.1"/>
    <property type="molecule type" value="Genomic_DNA"/>
</dbReference>
<keyword evidence="3" id="KW-0862">Zinc</keyword>
<dbReference type="GO" id="GO:0005634">
    <property type="term" value="C:nucleus"/>
    <property type="evidence" value="ECO:0007669"/>
    <property type="project" value="TreeGrafter"/>
</dbReference>
<evidence type="ECO:0000256" key="1">
    <source>
        <dbReference type="ARBA" id="ARBA00022723"/>
    </source>
</evidence>
<feature type="compositionally biased region" description="Polar residues" evidence="5">
    <location>
        <begin position="527"/>
        <end position="543"/>
    </location>
</feature>
<evidence type="ECO:0000256" key="3">
    <source>
        <dbReference type="ARBA" id="ARBA00022833"/>
    </source>
</evidence>
<feature type="region of interest" description="Disordered" evidence="5">
    <location>
        <begin position="436"/>
        <end position="561"/>
    </location>
</feature>
<feature type="region of interest" description="Disordered" evidence="5">
    <location>
        <begin position="288"/>
        <end position="351"/>
    </location>
</feature>
<keyword evidence="1" id="KW-0479">Metal-binding</keyword>